<keyword evidence="3" id="KW-0804">Transcription</keyword>
<evidence type="ECO:0000256" key="5">
    <source>
        <dbReference type="PROSITE-ProRule" id="PRU01191"/>
    </source>
</evidence>
<keyword evidence="2" id="KW-0805">Transcription regulation</keyword>
<evidence type="ECO:0000256" key="4">
    <source>
        <dbReference type="ARBA" id="ARBA00023242"/>
    </source>
</evidence>
<comment type="subcellular location">
    <subcellularLocation>
        <location evidence="1">Nucleus</location>
    </subcellularLocation>
</comment>
<sequence length="493" mass="55405">MFMGSFNSSHHDQQEEEDPSSSDLQYHQHQHRQPSQLGGFTSALPNAIHMRQLLIRCAELISRSDFSAAHRLVSILSSNSSPYGDSTERLVHRFAKALSLRLNYCCYAADGATTVTATTTNTSAASASASASAPMMTMRMMMMMMIPPATAAVVTAAATTTDDTTNNTITSNINMNTDTTTTEYEYESESEEALQSCYLSLNQITPFIRFSHLTANQAILEAIDEGQQAIHILDFDIMHGLQWPPLMQALAERSYPPPMLRITATGSDLNILHRTGDRLSKFAQSLGLRFQFHPLLLLSHNDNHDINNIIDPPALALLPDEALAVNCVLYLHRLLKADSRGLRLFLHKIKALNPKVVTIAEREANHNHPLFLQRLVEALDHYTSIFDSLEATLPPNSRERLTVEQVWFGREIMDIVAAEGDNRRERHQRYESWEAMLRSSGFSNVPLSPFALSQAKLLLRLHYPSEGYKLQIRNDSLFLGWQNRALFSVSSWH</sequence>
<evidence type="ECO:0000256" key="6">
    <source>
        <dbReference type="SAM" id="MobiDB-lite"/>
    </source>
</evidence>
<comment type="similarity">
    <text evidence="5">Belongs to the GRAS family.</text>
</comment>
<dbReference type="AlphaFoldDB" id="A0A2N9J8W0"/>
<proteinExistence type="inferred from homology"/>
<dbReference type="InterPro" id="IPR005202">
    <property type="entry name" value="TF_GRAS"/>
</dbReference>
<reference evidence="7" key="1">
    <citation type="submission" date="2018-02" db="EMBL/GenBank/DDBJ databases">
        <authorList>
            <person name="Cohen D.B."/>
            <person name="Kent A.D."/>
        </authorList>
    </citation>
    <scope>NUCLEOTIDE SEQUENCE</scope>
</reference>
<dbReference type="PANTHER" id="PTHR31636">
    <property type="entry name" value="OSJNBA0084A10.13 PROTEIN-RELATED"/>
    <property type="match status" value="1"/>
</dbReference>
<evidence type="ECO:0000256" key="1">
    <source>
        <dbReference type="ARBA" id="ARBA00004123"/>
    </source>
</evidence>
<feature type="region of interest" description="Disordered" evidence="6">
    <location>
        <begin position="1"/>
        <end position="40"/>
    </location>
</feature>
<comment type="caution">
    <text evidence="5">Lacks conserved residue(s) required for the propagation of feature annotation.</text>
</comment>
<name>A0A2N9J8W0_FAGSY</name>
<organism evidence="7">
    <name type="scientific">Fagus sylvatica</name>
    <name type="common">Beechnut</name>
    <dbReference type="NCBI Taxonomy" id="28930"/>
    <lineage>
        <taxon>Eukaryota</taxon>
        <taxon>Viridiplantae</taxon>
        <taxon>Streptophyta</taxon>
        <taxon>Embryophyta</taxon>
        <taxon>Tracheophyta</taxon>
        <taxon>Spermatophyta</taxon>
        <taxon>Magnoliopsida</taxon>
        <taxon>eudicotyledons</taxon>
        <taxon>Gunneridae</taxon>
        <taxon>Pentapetalae</taxon>
        <taxon>rosids</taxon>
        <taxon>fabids</taxon>
        <taxon>Fagales</taxon>
        <taxon>Fagaceae</taxon>
        <taxon>Fagus</taxon>
    </lineage>
</organism>
<dbReference type="PROSITE" id="PS50985">
    <property type="entry name" value="GRAS"/>
    <property type="match status" value="1"/>
</dbReference>
<evidence type="ECO:0000256" key="3">
    <source>
        <dbReference type="ARBA" id="ARBA00023163"/>
    </source>
</evidence>
<feature type="short sequence motif" description="VHIID" evidence="5">
    <location>
        <begin position="230"/>
        <end position="234"/>
    </location>
</feature>
<feature type="region of interest" description="SAW" evidence="5">
    <location>
        <begin position="417"/>
        <end position="493"/>
    </location>
</feature>
<accession>A0A2N9J8W0</accession>
<protein>
    <submittedName>
        <fullName evidence="7">Uncharacterized protein</fullName>
    </submittedName>
</protein>
<evidence type="ECO:0000313" key="7">
    <source>
        <dbReference type="EMBL" id="SPD33288.1"/>
    </source>
</evidence>
<dbReference type="Pfam" id="PF03514">
    <property type="entry name" value="GRAS"/>
    <property type="match status" value="2"/>
</dbReference>
<feature type="short sequence motif" description="LXXLL motif" evidence="5">
    <location>
        <begin position="331"/>
        <end position="335"/>
    </location>
</feature>
<feature type="compositionally biased region" description="Polar residues" evidence="6">
    <location>
        <begin position="21"/>
        <end position="39"/>
    </location>
</feature>
<keyword evidence="4" id="KW-0539">Nucleus</keyword>
<feature type="region of interest" description="PFYRE" evidence="5">
    <location>
        <begin position="323"/>
        <end position="414"/>
    </location>
</feature>
<dbReference type="EMBL" id="OIVN01006448">
    <property type="protein sequence ID" value="SPD33288.1"/>
    <property type="molecule type" value="Genomic_DNA"/>
</dbReference>
<dbReference type="GO" id="GO:0005634">
    <property type="term" value="C:nucleus"/>
    <property type="evidence" value="ECO:0007669"/>
    <property type="project" value="UniProtKB-SubCell"/>
</dbReference>
<evidence type="ECO:0000256" key="2">
    <source>
        <dbReference type="ARBA" id="ARBA00023015"/>
    </source>
</evidence>
<gene>
    <name evidence="7" type="ORF">FSB_LOCUS61170</name>
</gene>